<evidence type="ECO:0000256" key="6">
    <source>
        <dbReference type="ARBA" id="ARBA00022692"/>
    </source>
</evidence>
<evidence type="ECO:0000256" key="1">
    <source>
        <dbReference type="ARBA" id="ARBA00004383"/>
    </source>
</evidence>
<sequence>MHKQSKEERLSLGISLFLHIIVFVLVASTGLFMRMDSSTAKVVDVTVYEDVGGGDNGGGDDGAAPEVTEPAVEDIVLKNDTTIPPVTQQYTEERKQHIEKSTPNQTATNHGNNTSGSALGSGQGTKGEGSGSGQGEGAGSDSGAGNGSGSGNGSGDGNGDGDALKPKTPPKLIADAAPNYPKKLQRQGIEGAVKVKVLVGTDGSAENVEVVSSSGYDAFDSEAVKAAYRLSFSPAKNVYGDAVRCHIYRTFSFTIT</sequence>
<keyword evidence="7" id="KW-0653">Protein transport</keyword>
<evidence type="ECO:0000256" key="5">
    <source>
        <dbReference type="ARBA" id="ARBA00022519"/>
    </source>
</evidence>
<organism evidence="13 14">
    <name type="scientific">Selenobaculum gibii</name>
    <dbReference type="NCBI Taxonomy" id="3054208"/>
    <lineage>
        <taxon>Bacteria</taxon>
        <taxon>Bacillati</taxon>
        <taxon>Bacillota</taxon>
        <taxon>Negativicutes</taxon>
        <taxon>Selenomonadales</taxon>
        <taxon>Selenomonadaceae</taxon>
        <taxon>Selenobaculum</taxon>
    </lineage>
</organism>
<dbReference type="GO" id="GO:0031992">
    <property type="term" value="F:energy transducer activity"/>
    <property type="evidence" value="ECO:0007669"/>
    <property type="project" value="TreeGrafter"/>
</dbReference>
<feature type="transmembrane region" description="Helical" evidence="11">
    <location>
        <begin position="12"/>
        <end position="33"/>
    </location>
</feature>
<dbReference type="KEGG" id="sgbi:P3F81_07865"/>
<dbReference type="GO" id="GO:0098797">
    <property type="term" value="C:plasma membrane protein complex"/>
    <property type="evidence" value="ECO:0007669"/>
    <property type="project" value="TreeGrafter"/>
</dbReference>
<feature type="compositionally biased region" description="Gly residues" evidence="10">
    <location>
        <begin position="119"/>
        <end position="160"/>
    </location>
</feature>
<dbReference type="PANTHER" id="PTHR33446">
    <property type="entry name" value="PROTEIN TONB-RELATED"/>
    <property type="match status" value="1"/>
</dbReference>
<keyword evidence="5" id="KW-0997">Cell inner membrane</keyword>
<dbReference type="GO" id="GO:0015031">
    <property type="term" value="P:protein transport"/>
    <property type="evidence" value="ECO:0007669"/>
    <property type="project" value="UniProtKB-KW"/>
</dbReference>
<comment type="similarity">
    <text evidence="2">Belongs to the TonB family.</text>
</comment>
<evidence type="ECO:0000256" key="11">
    <source>
        <dbReference type="SAM" id="Phobius"/>
    </source>
</evidence>
<dbReference type="NCBIfam" id="TIGR01352">
    <property type="entry name" value="tonB_Cterm"/>
    <property type="match status" value="1"/>
</dbReference>
<name>A0A9Y2AH38_9FIRM</name>
<dbReference type="AlphaFoldDB" id="A0A9Y2AH38"/>
<proteinExistence type="inferred from homology"/>
<dbReference type="GO" id="GO:0055085">
    <property type="term" value="P:transmembrane transport"/>
    <property type="evidence" value="ECO:0007669"/>
    <property type="project" value="InterPro"/>
</dbReference>
<dbReference type="Gene3D" id="3.30.1150.10">
    <property type="match status" value="1"/>
</dbReference>
<keyword evidence="6 11" id="KW-0812">Transmembrane</keyword>
<dbReference type="InterPro" id="IPR006260">
    <property type="entry name" value="TonB/TolA_C"/>
</dbReference>
<dbReference type="InterPro" id="IPR037682">
    <property type="entry name" value="TonB_C"/>
</dbReference>
<protein>
    <submittedName>
        <fullName evidence="13">Energy transducer TonB</fullName>
    </submittedName>
</protein>
<keyword evidence="3" id="KW-0813">Transport</keyword>
<evidence type="ECO:0000259" key="12">
    <source>
        <dbReference type="PROSITE" id="PS52015"/>
    </source>
</evidence>
<dbReference type="PROSITE" id="PS52015">
    <property type="entry name" value="TONB_CTD"/>
    <property type="match status" value="1"/>
</dbReference>
<comment type="subcellular location">
    <subcellularLocation>
        <location evidence="1">Cell inner membrane</location>
        <topology evidence="1">Single-pass membrane protein</topology>
        <orientation evidence="1">Periplasmic side</orientation>
    </subcellularLocation>
</comment>
<evidence type="ECO:0000313" key="14">
    <source>
        <dbReference type="Proteomes" id="UP001243623"/>
    </source>
</evidence>
<accession>A0A9Y2AH38</accession>
<evidence type="ECO:0000256" key="9">
    <source>
        <dbReference type="ARBA" id="ARBA00023136"/>
    </source>
</evidence>
<keyword evidence="14" id="KW-1185">Reference proteome</keyword>
<evidence type="ECO:0000256" key="7">
    <source>
        <dbReference type="ARBA" id="ARBA00022927"/>
    </source>
</evidence>
<dbReference type="SUPFAM" id="SSF74653">
    <property type="entry name" value="TolA/TonB C-terminal domain"/>
    <property type="match status" value="1"/>
</dbReference>
<keyword evidence="8 11" id="KW-1133">Transmembrane helix</keyword>
<dbReference type="InterPro" id="IPR051045">
    <property type="entry name" value="TonB-dependent_transducer"/>
</dbReference>
<dbReference type="Pfam" id="PF03544">
    <property type="entry name" value="TonB_C"/>
    <property type="match status" value="1"/>
</dbReference>
<dbReference type="PANTHER" id="PTHR33446:SF2">
    <property type="entry name" value="PROTEIN TONB"/>
    <property type="match status" value="1"/>
</dbReference>
<evidence type="ECO:0000256" key="3">
    <source>
        <dbReference type="ARBA" id="ARBA00022448"/>
    </source>
</evidence>
<dbReference type="Proteomes" id="UP001243623">
    <property type="component" value="Chromosome"/>
</dbReference>
<evidence type="ECO:0000256" key="10">
    <source>
        <dbReference type="SAM" id="MobiDB-lite"/>
    </source>
</evidence>
<evidence type="ECO:0000256" key="8">
    <source>
        <dbReference type="ARBA" id="ARBA00022989"/>
    </source>
</evidence>
<feature type="compositionally biased region" description="Polar residues" evidence="10">
    <location>
        <begin position="101"/>
        <end position="118"/>
    </location>
</feature>
<gene>
    <name evidence="13" type="ORF">P3F81_07865</name>
</gene>
<evidence type="ECO:0000256" key="2">
    <source>
        <dbReference type="ARBA" id="ARBA00006555"/>
    </source>
</evidence>
<dbReference type="EMBL" id="CP120678">
    <property type="protein sequence ID" value="WIW69833.1"/>
    <property type="molecule type" value="Genomic_DNA"/>
</dbReference>
<keyword evidence="4" id="KW-1003">Cell membrane</keyword>
<feature type="region of interest" description="Disordered" evidence="10">
    <location>
        <begin position="92"/>
        <end position="171"/>
    </location>
</feature>
<reference evidence="13" key="1">
    <citation type="submission" date="2023-03" db="EMBL/GenBank/DDBJ databases">
        <title>Selenobaculum gbiensis gen. nov. sp. nov., a new bacterium isolated from the gut microbiota of IBD patient.</title>
        <authorList>
            <person name="Yeo S."/>
            <person name="Park H."/>
            <person name="Huh C.S."/>
        </authorList>
    </citation>
    <scope>NUCLEOTIDE SEQUENCE</scope>
    <source>
        <strain evidence="13">ICN-92133</strain>
    </source>
</reference>
<feature type="domain" description="TonB C-terminal" evidence="12">
    <location>
        <begin position="165"/>
        <end position="256"/>
    </location>
</feature>
<evidence type="ECO:0000313" key="13">
    <source>
        <dbReference type="EMBL" id="WIW69833.1"/>
    </source>
</evidence>
<keyword evidence="9 11" id="KW-0472">Membrane</keyword>
<evidence type="ECO:0000256" key="4">
    <source>
        <dbReference type="ARBA" id="ARBA00022475"/>
    </source>
</evidence>
<dbReference type="RefSeq" id="WP_147669849.1">
    <property type="nucleotide sequence ID" value="NZ_CP120678.1"/>
</dbReference>